<dbReference type="Gene3D" id="3.40.309.10">
    <property type="entry name" value="Aldehyde Dehydrogenase, Chain A, domain 2"/>
    <property type="match status" value="1"/>
</dbReference>
<evidence type="ECO:0000256" key="2">
    <source>
        <dbReference type="ARBA" id="ARBA00023125"/>
    </source>
</evidence>
<dbReference type="Pfam" id="PF00171">
    <property type="entry name" value="Aldedh"/>
    <property type="match status" value="1"/>
</dbReference>
<dbReference type="RefSeq" id="WP_058505840.1">
    <property type="nucleotide sequence ID" value="NZ_CAAAIF010000003.1"/>
</dbReference>
<dbReference type="InterPro" id="IPR016162">
    <property type="entry name" value="Ald_DH_N"/>
</dbReference>
<dbReference type="PROSITE" id="PS01081">
    <property type="entry name" value="HTH_TETR_1"/>
    <property type="match status" value="1"/>
</dbReference>
<dbReference type="OrthoDB" id="9151800at2"/>
<dbReference type="Gene3D" id="3.40.605.10">
    <property type="entry name" value="Aldehyde Dehydrogenase, Chain A, domain 1"/>
    <property type="match status" value="1"/>
</dbReference>
<feature type="region of interest" description="Disordered" evidence="4">
    <location>
        <begin position="223"/>
        <end position="244"/>
    </location>
</feature>
<dbReference type="InterPro" id="IPR023772">
    <property type="entry name" value="DNA-bd_HTH_TetR-type_CS"/>
</dbReference>
<evidence type="ECO:0000313" key="7">
    <source>
        <dbReference type="Proteomes" id="UP000054725"/>
    </source>
</evidence>
<evidence type="ECO:0000313" key="6">
    <source>
        <dbReference type="EMBL" id="KTD33232.1"/>
    </source>
</evidence>
<dbReference type="PANTHER" id="PTHR30328">
    <property type="entry name" value="TRANSCRIPTIONAL REPRESSOR"/>
    <property type="match status" value="1"/>
</dbReference>
<dbReference type="STRING" id="45070.Lnau_2880"/>
<comment type="caution">
    <text evidence="6">The sequence shown here is derived from an EMBL/GenBank/DDBJ whole genome shotgun (WGS) entry which is preliminary data.</text>
</comment>
<gene>
    <name evidence="6" type="primary">nicS</name>
    <name evidence="6" type="ORF">Lnau_2880</name>
</gene>
<evidence type="ECO:0000256" key="3">
    <source>
        <dbReference type="PROSITE-ProRule" id="PRU00335"/>
    </source>
</evidence>
<dbReference type="GO" id="GO:0003677">
    <property type="term" value="F:DNA binding"/>
    <property type="evidence" value="ECO:0007669"/>
    <property type="project" value="UniProtKB-UniRule"/>
</dbReference>
<evidence type="ECO:0000259" key="5">
    <source>
        <dbReference type="PROSITE" id="PS50977"/>
    </source>
</evidence>
<proteinExistence type="predicted"/>
<dbReference type="InterPro" id="IPR016161">
    <property type="entry name" value="Ald_DH/histidinol_DH"/>
</dbReference>
<dbReference type="PATRIC" id="fig|45070.6.peg.3036"/>
<feature type="DNA-binding region" description="H-T-H motif" evidence="3">
    <location>
        <begin position="35"/>
        <end position="54"/>
    </location>
</feature>
<protein>
    <submittedName>
        <fullName evidence="6">HTH-type transcriptional repressor NicS</fullName>
    </submittedName>
</protein>
<evidence type="ECO:0000256" key="1">
    <source>
        <dbReference type="ARBA" id="ARBA00023002"/>
    </source>
</evidence>
<dbReference type="PROSITE" id="PS50977">
    <property type="entry name" value="HTH_TETR_2"/>
    <property type="match status" value="1"/>
</dbReference>
<reference evidence="6 7" key="1">
    <citation type="submission" date="2015-11" db="EMBL/GenBank/DDBJ databases">
        <title>Genomic analysis of 38 Legionella species identifies large and diverse effector repertoires.</title>
        <authorList>
            <person name="Burstein D."/>
            <person name="Amaro F."/>
            <person name="Zusman T."/>
            <person name="Lifshitz Z."/>
            <person name="Cohen O."/>
            <person name="Gilbert J.A."/>
            <person name="Pupko T."/>
            <person name="Shuman H.A."/>
            <person name="Segal G."/>
        </authorList>
    </citation>
    <scope>NUCLEOTIDE SEQUENCE [LARGE SCALE GENOMIC DNA]</scope>
    <source>
        <strain evidence="6 7">ATCC 49506</strain>
    </source>
</reference>
<dbReference type="PRINTS" id="PR00455">
    <property type="entry name" value="HTHTETR"/>
</dbReference>
<dbReference type="Proteomes" id="UP000054725">
    <property type="component" value="Unassembled WGS sequence"/>
</dbReference>
<dbReference type="GO" id="GO:0016620">
    <property type="term" value="F:oxidoreductase activity, acting on the aldehyde or oxo group of donors, NAD or NADP as acceptor"/>
    <property type="evidence" value="ECO:0007669"/>
    <property type="project" value="InterPro"/>
</dbReference>
<dbReference type="SUPFAM" id="SSF53720">
    <property type="entry name" value="ALDH-like"/>
    <property type="match status" value="1"/>
</dbReference>
<dbReference type="InterPro" id="IPR001647">
    <property type="entry name" value="HTH_TetR"/>
</dbReference>
<sequence length="256" mass="28681">MSKEKVQRKVADKTRIKILKAACKLFAEKGFSGTSTQAIAKAAKVNETLIFHHFGSKSELWKKVKNHVVESISLTPVDPKPKSLRLFLEMIFNQQLDAFAQRPELVRILQWQYMEVKQSKLLAGNPVAPTNWLEPIQYLQQIKEINAELDASFIMIWLTASINIIIFDHMQIFQDKTTRDAFIDNLLTGFERALGTKAMRLSEQLDAGNVAINACNHFSPLTPFGGHKQSGPGTQGGNTGSLNSYDEVKSVHLGLE</sequence>
<dbReference type="InterPro" id="IPR050109">
    <property type="entry name" value="HTH-type_TetR-like_transc_reg"/>
</dbReference>
<keyword evidence="2 3" id="KW-0238">DNA-binding</keyword>
<feature type="domain" description="HTH tetR-type" evidence="5">
    <location>
        <begin position="12"/>
        <end position="72"/>
    </location>
</feature>
<keyword evidence="1" id="KW-0560">Oxidoreductase</keyword>
<evidence type="ECO:0000256" key="4">
    <source>
        <dbReference type="SAM" id="MobiDB-lite"/>
    </source>
</evidence>
<accession>A0A0W0WLM3</accession>
<dbReference type="Pfam" id="PF00440">
    <property type="entry name" value="TetR_N"/>
    <property type="match status" value="1"/>
</dbReference>
<dbReference type="SUPFAM" id="SSF46689">
    <property type="entry name" value="Homeodomain-like"/>
    <property type="match status" value="1"/>
</dbReference>
<keyword evidence="7" id="KW-1185">Reference proteome</keyword>
<dbReference type="Gene3D" id="1.10.357.10">
    <property type="entry name" value="Tetracycline Repressor, domain 2"/>
    <property type="match status" value="1"/>
</dbReference>
<dbReference type="InterPro" id="IPR016163">
    <property type="entry name" value="Ald_DH_C"/>
</dbReference>
<dbReference type="InterPro" id="IPR009057">
    <property type="entry name" value="Homeodomain-like_sf"/>
</dbReference>
<dbReference type="EMBL" id="LNYO01000024">
    <property type="protein sequence ID" value="KTD33232.1"/>
    <property type="molecule type" value="Genomic_DNA"/>
</dbReference>
<dbReference type="InterPro" id="IPR015590">
    <property type="entry name" value="Aldehyde_DH_dom"/>
</dbReference>
<name>A0A0W0WLM3_9GAMM</name>
<dbReference type="PANTHER" id="PTHR30328:SF54">
    <property type="entry name" value="HTH-TYPE TRANSCRIPTIONAL REPRESSOR SCO4008"/>
    <property type="match status" value="1"/>
</dbReference>
<organism evidence="6 7">
    <name type="scientific">Legionella nautarum</name>
    <dbReference type="NCBI Taxonomy" id="45070"/>
    <lineage>
        <taxon>Bacteria</taxon>
        <taxon>Pseudomonadati</taxon>
        <taxon>Pseudomonadota</taxon>
        <taxon>Gammaproteobacteria</taxon>
        <taxon>Legionellales</taxon>
        <taxon>Legionellaceae</taxon>
        <taxon>Legionella</taxon>
    </lineage>
</organism>
<dbReference type="AlphaFoldDB" id="A0A0W0WLM3"/>